<dbReference type="InterPro" id="IPR005757">
    <property type="entry name" value="Mpl"/>
</dbReference>
<dbReference type="Gene3D" id="3.40.1190.10">
    <property type="entry name" value="Mur-like, catalytic domain"/>
    <property type="match status" value="1"/>
</dbReference>
<dbReference type="AlphaFoldDB" id="A0A502BV35"/>
<dbReference type="GO" id="GO:0051301">
    <property type="term" value="P:cell division"/>
    <property type="evidence" value="ECO:0007669"/>
    <property type="project" value="UniProtKB-KW"/>
</dbReference>
<keyword evidence="6 9" id="KW-0573">Peptidoglycan synthesis</keyword>
<dbReference type="Gene3D" id="3.90.190.20">
    <property type="entry name" value="Mur ligase, C-terminal domain"/>
    <property type="match status" value="1"/>
</dbReference>
<keyword evidence="1 9" id="KW-0436">Ligase</keyword>
<dbReference type="GO" id="GO:0071555">
    <property type="term" value="P:cell wall organization"/>
    <property type="evidence" value="ECO:0007669"/>
    <property type="project" value="UniProtKB-KW"/>
</dbReference>
<dbReference type="Proteomes" id="UP000319486">
    <property type="component" value="Unassembled WGS sequence"/>
</dbReference>
<comment type="cofactor">
    <cofactor evidence="9">
        <name>Mg(2+)</name>
        <dbReference type="ChEBI" id="CHEBI:18420"/>
    </cofactor>
</comment>
<proteinExistence type="inferred from homology"/>
<dbReference type="InterPro" id="IPR036615">
    <property type="entry name" value="Mur_ligase_C_dom_sf"/>
</dbReference>
<evidence type="ECO:0000313" key="13">
    <source>
        <dbReference type="EMBL" id="TPG04312.1"/>
    </source>
</evidence>
<reference evidence="13 14" key="1">
    <citation type="journal article" date="2019" name="Environ. Microbiol.">
        <title>Species interactions and distinct microbial communities in high Arctic permafrost affected cryosols are associated with the CH4 and CO2 gas fluxes.</title>
        <authorList>
            <person name="Altshuler I."/>
            <person name="Hamel J."/>
            <person name="Turney S."/>
            <person name="Magnuson E."/>
            <person name="Levesque R."/>
            <person name="Greer C."/>
            <person name="Whyte L.G."/>
        </authorList>
    </citation>
    <scope>NUCLEOTIDE SEQUENCE [LARGE SCALE GENOMIC DNA]</scope>
    <source>
        <strain evidence="13 14">S13Y</strain>
    </source>
</reference>
<evidence type="ECO:0000259" key="12">
    <source>
        <dbReference type="Pfam" id="PF08245"/>
    </source>
</evidence>
<keyword evidence="8 9" id="KW-0961">Cell wall biogenesis/degradation</keyword>
<evidence type="ECO:0000256" key="5">
    <source>
        <dbReference type="ARBA" id="ARBA00022960"/>
    </source>
</evidence>
<comment type="catalytic activity">
    <reaction evidence="9">
        <text>UDP-N-acetyl-alpha-D-muramate + L-alanyl-gamma-D-glutamyl-meso-2,6-diaminopimelate + ATP = UDP-N-acetyl-alpha-D-muramoyl-L-alanyl-gamma-D-glutamyl-meso-2,6-diaminopimelate + ADP + phosphate + H(+)</text>
        <dbReference type="Rhea" id="RHEA:29563"/>
        <dbReference type="ChEBI" id="CHEBI:15378"/>
        <dbReference type="ChEBI" id="CHEBI:30616"/>
        <dbReference type="ChEBI" id="CHEBI:43474"/>
        <dbReference type="ChEBI" id="CHEBI:61401"/>
        <dbReference type="ChEBI" id="CHEBI:70757"/>
        <dbReference type="ChEBI" id="CHEBI:83905"/>
        <dbReference type="ChEBI" id="CHEBI:456216"/>
        <dbReference type="EC" id="6.3.2.45"/>
    </reaction>
</comment>
<keyword evidence="5 9" id="KW-0133">Cell shape</keyword>
<dbReference type="EMBL" id="RCZO01000014">
    <property type="protein sequence ID" value="TPG04312.1"/>
    <property type="molecule type" value="Genomic_DNA"/>
</dbReference>
<dbReference type="InterPro" id="IPR004101">
    <property type="entry name" value="Mur_ligase_C"/>
</dbReference>
<evidence type="ECO:0000313" key="14">
    <source>
        <dbReference type="Proteomes" id="UP000319486"/>
    </source>
</evidence>
<keyword evidence="2 9" id="KW-0132">Cell division</keyword>
<protein>
    <recommendedName>
        <fullName evidence="9">UDP-N-acetylmuramate--L-alanyl-gamma-D-glutamyl-meso-2,6-diaminoheptandioate ligase</fullName>
        <ecNumber evidence="9">6.3.2.45</ecNumber>
    </recommendedName>
    <alternativeName>
        <fullName evidence="9">Murein peptide ligase</fullName>
    </alternativeName>
    <alternativeName>
        <fullName evidence="9">UDP-N-acetylmuramate:L-alanyl-gamma-D-glutamyl-meso-diaminopimelate ligase</fullName>
    </alternativeName>
</protein>
<comment type="function">
    <text evidence="9">Reutilizes the intact tripeptide L-alanyl-gamma-D-glutamyl-meso-diaminopimelate by linking it to UDP-N-acetylmuramate.</text>
</comment>
<dbReference type="SUPFAM" id="SSF51984">
    <property type="entry name" value="MurCD N-terminal domain"/>
    <property type="match status" value="1"/>
</dbReference>
<dbReference type="PANTHER" id="PTHR43445">
    <property type="entry name" value="UDP-N-ACETYLMURAMATE--L-ALANINE LIGASE-RELATED"/>
    <property type="match status" value="1"/>
</dbReference>
<dbReference type="Pfam" id="PF02875">
    <property type="entry name" value="Mur_ligase_C"/>
    <property type="match status" value="1"/>
</dbReference>
<sequence>MRLHILGICGTFMGGVAALARELGHTVEGSDANVYPPMSTQLEALGIALMSGYTAEHLQPGPDHGRPDLVVVGNAMTRGNPAVEYMLDQQLRYISGPQWLGETVLQGRNVLAVAGTHGKTTTTSLLAHLLECAGLSPGFLVGGVPGNFGVSARLGQGKPFVIEADEYDTAFFDKRSKFVHYRPRIAILNNLEYDHADIFPDVASIQRQFHHLVRTVPGNGRLIVNAHDQRLAEVLAMGCWTPVETFGIGCGDWQATLVEADGSAFTVHHGTELIGEVSWPLLGNHSVMNALAALAAATAAGADTKALLSAFATFESVKRRMELVGEMGGVRIYDDFAHHPTAIATTLAGLRAKVAEARILVALEPRSNSMRQGAHAETLAPSLADADAVVFLQRPELPWDAHHVTDALGGRGTTAPSVDALIAALRALARPGDQVVFMSNGGFENAPRRFVEALRAGT</sequence>
<dbReference type="Pfam" id="PF01225">
    <property type="entry name" value="Mur_ligase"/>
    <property type="match status" value="1"/>
</dbReference>
<feature type="domain" description="Mur ligase N-terminal catalytic" evidence="10">
    <location>
        <begin position="3"/>
        <end position="104"/>
    </location>
</feature>
<feature type="binding site" evidence="9">
    <location>
        <begin position="115"/>
        <end position="121"/>
    </location>
    <ligand>
        <name>ATP</name>
        <dbReference type="ChEBI" id="CHEBI:30616"/>
    </ligand>
</feature>
<name>A0A502BV35_9GAMM</name>
<evidence type="ECO:0000259" key="10">
    <source>
        <dbReference type="Pfam" id="PF01225"/>
    </source>
</evidence>
<evidence type="ECO:0000256" key="3">
    <source>
        <dbReference type="ARBA" id="ARBA00022741"/>
    </source>
</evidence>
<dbReference type="InterPro" id="IPR000713">
    <property type="entry name" value="Mur_ligase_N"/>
</dbReference>
<dbReference type="GO" id="GO:0106418">
    <property type="term" value="F:UDP-N-acetylmuramate-L-alanyl-gamma-D-glutamyl-meso-2,6-diaminoheptanedioate ligase activity"/>
    <property type="evidence" value="ECO:0007669"/>
    <property type="project" value="UniProtKB-EC"/>
</dbReference>
<evidence type="ECO:0000256" key="2">
    <source>
        <dbReference type="ARBA" id="ARBA00022618"/>
    </source>
</evidence>
<dbReference type="SUPFAM" id="SSF53244">
    <property type="entry name" value="MurD-like peptide ligases, peptide-binding domain"/>
    <property type="match status" value="1"/>
</dbReference>
<evidence type="ECO:0000259" key="11">
    <source>
        <dbReference type="Pfam" id="PF02875"/>
    </source>
</evidence>
<dbReference type="InterPro" id="IPR013221">
    <property type="entry name" value="Mur_ligase_cen"/>
</dbReference>
<evidence type="ECO:0000256" key="7">
    <source>
        <dbReference type="ARBA" id="ARBA00023306"/>
    </source>
</evidence>
<gene>
    <name evidence="9 13" type="primary">mpl</name>
    <name evidence="13" type="ORF">EAH88_18375</name>
</gene>
<dbReference type="EC" id="6.3.2.45" evidence="9"/>
<accession>A0A502BV35</accession>
<dbReference type="PANTHER" id="PTHR43445:SF5">
    <property type="entry name" value="UDP-N-ACETYLMURAMATE--L-ALANYL-GAMMA-D-GLUTAMYL-MESO-2,6-DIAMINOHEPTANDIOATE LIGASE"/>
    <property type="match status" value="1"/>
</dbReference>
<keyword evidence="14" id="KW-1185">Reference proteome</keyword>
<dbReference type="GO" id="GO:0005524">
    <property type="term" value="F:ATP binding"/>
    <property type="evidence" value="ECO:0007669"/>
    <property type="project" value="UniProtKB-UniRule"/>
</dbReference>
<comment type="pathway">
    <text evidence="9">Cell wall biogenesis; peptidoglycan recycling.</text>
</comment>
<dbReference type="GO" id="GO:0009254">
    <property type="term" value="P:peptidoglycan turnover"/>
    <property type="evidence" value="ECO:0007669"/>
    <property type="project" value="UniProtKB-UniRule"/>
</dbReference>
<keyword evidence="7 9" id="KW-0131">Cell cycle</keyword>
<evidence type="ECO:0000256" key="6">
    <source>
        <dbReference type="ARBA" id="ARBA00022984"/>
    </source>
</evidence>
<dbReference type="UniPathway" id="UPA00544"/>
<comment type="similarity">
    <text evidence="9">Belongs to the MurCDEF family. Mpl subfamily.</text>
</comment>
<dbReference type="GO" id="GO:0008360">
    <property type="term" value="P:regulation of cell shape"/>
    <property type="evidence" value="ECO:0007669"/>
    <property type="project" value="UniProtKB-KW"/>
</dbReference>
<dbReference type="RefSeq" id="WP_140656022.1">
    <property type="nucleotide sequence ID" value="NZ_RCZB01000008.1"/>
</dbReference>
<dbReference type="GO" id="GO:0009252">
    <property type="term" value="P:peptidoglycan biosynthetic process"/>
    <property type="evidence" value="ECO:0007669"/>
    <property type="project" value="UniProtKB-UniRule"/>
</dbReference>
<dbReference type="NCBIfam" id="TIGR01081">
    <property type="entry name" value="mpl"/>
    <property type="match status" value="1"/>
</dbReference>
<dbReference type="InterPro" id="IPR050061">
    <property type="entry name" value="MurCDEF_pg_biosynth"/>
</dbReference>
<keyword evidence="3 9" id="KW-0547">Nucleotide-binding</keyword>
<dbReference type="Gene3D" id="3.40.50.720">
    <property type="entry name" value="NAD(P)-binding Rossmann-like Domain"/>
    <property type="match status" value="1"/>
</dbReference>
<dbReference type="InterPro" id="IPR036565">
    <property type="entry name" value="Mur-like_cat_sf"/>
</dbReference>
<evidence type="ECO:0000256" key="9">
    <source>
        <dbReference type="HAMAP-Rule" id="MF_02020"/>
    </source>
</evidence>
<dbReference type="STRING" id="582702.SAMN05192579_10219"/>
<feature type="domain" description="Mur ligase central" evidence="12">
    <location>
        <begin position="113"/>
        <end position="297"/>
    </location>
</feature>
<dbReference type="OrthoDB" id="9804126at2"/>
<evidence type="ECO:0000256" key="1">
    <source>
        <dbReference type="ARBA" id="ARBA00022598"/>
    </source>
</evidence>
<dbReference type="Pfam" id="PF08245">
    <property type="entry name" value="Mur_ligase_M"/>
    <property type="match status" value="1"/>
</dbReference>
<dbReference type="HAMAP" id="MF_02020">
    <property type="entry name" value="Mpl"/>
    <property type="match status" value="1"/>
</dbReference>
<keyword evidence="4 9" id="KW-0067">ATP-binding</keyword>
<keyword evidence="9" id="KW-0460">Magnesium</keyword>
<evidence type="ECO:0000256" key="8">
    <source>
        <dbReference type="ARBA" id="ARBA00023316"/>
    </source>
</evidence>
<evidence type="ECO:0000256" key="4">
    <source>
        <dbReference type="ARBA" id="ARBA00022840"/>
    </source>
</evidence>
<comment type="caution">
    <text evidence="13">The sequence shown here is derived from an EMBL/GenBank/DDBJ whole genome shotgun (WGS) entry which is preliminary data.</text>
</comment>
<dbReference type="SUPFAM" id="SSF53623">
    <property type="entry name" value="MurD-like peptide ligases, catalytic domain"/>
    <property type="match status" value="1"/>
</dbReference>
<feature type="domain" description="Mur ligase C-terminal" evidence="11">
    <location>
        <begin position="319"/>
        <end position="441"/>
    </location>
</feature>
<organism evidence="13 14">
    <name type="scientific">Rhodanobacter glycinis</name>
    <dbReference type="NCBI Taxonomy" id="582702"/>
    <lineage>
        <taxon>Bacteria</taxon>
        <taxon>Pseudomonadati</taxon>
        <taxon>Pseudomonadota</taxon>
        <taxon>Gammaproteobacteria</taxon>
        <taxon>Lysobacterales</taxon>
        <taxon>Rhodanobacteraceae</taxon>
        <taxon>Rhodanobacter</taxon>
    </lineage>
</organism>